<dbReference type="InterPro" id="IPR021329">
    <property type="entry name" value="DUF2938"/>
</dbReference>
<dbReference type="EMBL" id="LYBM01000012">
    <property type="protein sequence ID" value="ODA33907.1"/>
    <property type="molecule type" value="Genomic_DNA"/>
</dbReference>
<keyword evidence="3" id="KW-1185">Reference proteome</keyword>
<dbReference type="AlphaFoldDB" id="A0A1C3EKY9"/>
<evidence type="ECO:0008006" key="4">
    <source>
        <dbReference type="Google" id="ProtNLM"/>
    </source>
</evidence>
<evidence type="ECO:0000313" key="2">
    <source>
        <dbReference type="EMBL" id="ODA33907.1"/>
    </source>
</evidence>
<dbReference type="Pfam" id="PF11158">
    <property type="entry name" value="DUF2938"/>
    <property type="match status" value="1"/>
</dbReference>
<keyword evidence="1" id="KW-0472">Membrane</keyword>
<feature type="transmembrane region" description="Helical" evidence="1">
    <location>
        <begin position="12"/>
        <end position="33"/>
    </location>
</feature>
<dbReference type="Proteomes" id="UP000094936">
    <property type="component" value="Unassembled WGS sequence"/>
</dbReference>
<proteinExistence type="predicted"/>
<protein>
    <recommendedName>
        <fullName evidence="4">DUF2938 domain-containing protein</fullName>
    </recommendedName>
</protein>
<feature type="transmembrane region" description="Helical" evidence="1">
    <location>
        <begin position="82"/>
        <end position="101"/>
    </location>
</feature>
<name>A0A1C3EKY9_9GAMM</name>
<evidence type="ECO:0000256" key="1">
    <source>
        <dbReference type="SAM" id="Phobius"/>
    </source>
</evidence>
<sequence>MFENTLLSQNLMLSAVIIGIGATAMMDIWALFLKMTFNISGLNYALVGRWFGHLAKRKLIHQNIVTSSPITGELLIGWTAHYVIGIIFAATLLLLVGAPWAHSPSLLPALFVGLVTVTFPLFVIQPCFGMGIAATKLPKPHISQMKSLIAHSVFGFGLYFSALLHHQLVMTIDKGQDAKTVGVEVYESVSER</sequence>
<keyword evidence="1" id="KW-1133">Transmembrane helix</keyword>
<evidence type="ECO:0000313" key="3">
    <source>
        <dbReference type="Proteomes" id="UP000094936"/>
    </source>
</evidence>
<feature type="transmembrane region" description="Helical" evidence="1">
    <location>
        <begin position="107"/>
        <end position="128"/>
    </location>
</feature>
<organism evidence="2 3">
    <name type="scientific">Veronia pacifica</name>
    <dbReference type="NCBI Taxonomy" id="1080227"/>
    <lineage>
        <taxon>Bacteria</taxon>
        <taxon>Pseudomonadati</taxon>
        <taxon>Pseudomonadota</taxon>
        <taxon>Gammaproteobacteria</taxon>
        <taxon>Vibrionales</taxon>
        <taxon>Vibrionaceae</taxon>
        <taxon>Veronia</taxon>
    </lineage>
</organism>
<gene>
    <name evidence="2" type="ORF">A8L45_08820</name>
</gene>
<comment type="caution">
    <text evidence="2">The sequence shown here is derived from an EMBL/GenBank/DDBJ whole genome shotgun (WGS) entry which is preliminary data.</text>
</comment>
<dbReference type="RefSeq" id="WP_068901337.1">
    <property type="nucleotide sequence ID" value="NZ_JBHUIF010000004.1"/>
</dbReference>
<keyword evidence="1" id="KW-0812">Transmembrane</keyword>
<feature type="transmembrane region" description="Helical" evidence="1">
    <location>
        <begin position="148"/>
        <end position="168"/>
    </location>
</feature>
<accession>A0A1C3EKY9</accession>
<reference evidence="2 3" key="1">
    <citation type="submission" date="2016-05" db="EMBL/GenBank/DDBJ databases">
        <title>Genomic Taxonomy of the Vibrionaceae.</title>
        <authorList>
            <person name="Gomez-Gil B."/>
            <person name="Enciso-Ibarra J."/>
        </authorList>
    </citation>
    <scope>NUCLEOTIDE SEQUENCE [LARGE SCALE GENOMIC DNA]</scope>
    <source>
        <strain evidence="2 3">CAIM 1920</strain>
    </source>
</reference>